<evidence type="ECO:0000256" key="1">
    <source>
        <dbReference type="ARBA" id="ARBA00022723"/>
    </source>
</evidence>
<dbReference type="SUPFAM" id="SSF57716">
    <property type="entry name" value="Glucocorticoid receptor-like (DNA-binding domain)"/>
    <property type="match status" value="1"/>
</dbReference>
<dbReference type="PANTHER" id="PTHR36150">
    <property type="entry name" value="DNA GYRASE INHIBITOR YACG"/>
    <property type="match status" value="1"/>
</dbReference>
<keyword evidence="1" id="KW-0479">Metal-binding</keyword>
<keyword evidence="2" id="KW-0862">Zinc</keyword>
<protein>
    <submittedName>
        <fullName evidence="3">DNA gyrase inhibitor YacG</fullName>
    </submittedName>
</protein>
<keyword evidence="4" id="KW-1185">Reference proteome</keyword>
<dbReference type="RefSeq" id="WP_070067259.1">
    <property type="nucleotide sequence ID" value="NZ_MJUW02000082.1"/>
</dbReference>
<evidence type="ECO:0000313" key="4">
    <source>
        <dbReference type="Proteomes" id="UP000242219"/>
    </source>
</evidence>
<name>A0A1V6LZK4_9BACT</name>
<dbReference type="PANTHER" id="PTHR36150:SF1">
    <property type="entry name" value="DNA GYRASE INHIBITOR YACG"/>
    <property type="match status" value="1"/>
</dbReference>
<evidence type="ECO:0000256" key="2">
    <source>
        <dbReference type="ARBA" id="ARBA00022833"/>
    </source>
</evidence>
<evidence type="ECO:0000313" key="3">
    <source>
        <dbReference type="EMBL" id="OQD45602.1"/>
    </source>
</evidence>
<dbReference type="Proteomes" id="UP000242219">
    <property type="component" value="Unassembled WGS sequence"/>
</dbReference>
<dbReference type="Pfam" id="PF03884">
    <property type="entry name" value="YacG"/>
    <property type="match status" value="1"/>
</dbReference>
<comment type="caution">
    <text evidence="3">The sequence shown here is derived from an EMBL/GenBank/DDBJ whole genome shotgun (WGS) entry which is preliminary data.</text>
</comment>
<dbReference type="GO" id="GO:0008270">
    <property type="term" value="F:zinc ion binding"/>
    <property type="evidence" value="ECO:0007669"/>
    <property type="project" value="InterPro"/>
</dbReference>
<organism evidence="3 4">
    <name type="scientific">Candidatus Brocadia sapporoensis</name>
    <dbReference type="NCBI Taxonomy" id="392547"/>
    <lineage>
        <taxon>Bacteria</taxon>
        <taxon>Pseudomonadati</taxon>
        <taxon>Planctomycetota</taxon>
        <taxon>Candidatus Brocadiia</taxon>
        <taxon>Candidatus Brocadiales</taxon>
        <taxon>Candidatus Brocadiaceae</taxon>
        <taxon>Candidatus Brocadia</taxon>
    </lineage>
</organism>
<dbReference type="Gene3D" id="3.30.50.10">
    <property type="entry name" value="Erythroid Transcription Factor GATA-1, subunit A"/>
    <property type="match status" value="1"/>
</dbReference>
<proteinExistence type="predicted"/>
<dbReference type="EMBL" id="MJUW02000082">
    <property type="protein sequence ID" value="OQD45602.1"/>
    <property type="molecule type" value="Genomic_DNA"/>
</dbReference>
<dbReference type="InterPro" id="IPR013088">
    <property type="entry name" value="Znf_NHR/GATA"/>
</dbReference>
<accession>A0A1V6LZK4</accession>
<dbReference type="InterPro" id="IPR005584">
    <property type="entry name" value="DNA_gyrase_inhibitor_YacG"/>
</dbReference>
<dbReference type="GO" id="GO:0006355">
    <property type="term" value="P:regulation of DNA-templated transcription"/>
    <property type="evidence" value="ECO:0007669"/>
    <property type="project" value="InterPro"/>
</dbReference>
<gene>
    <name evidence="3" type="ORF">BIY37_07640</name>
</gene>
<sequence>MRRMNCPHCKKEFLYRRVQDMPTFPFCSDRCKLIDLGSWLDEEYRIEESVGAEIMRQLEKKERKKNE</sequence>
<dbReference type="AlphaFoldDB" id="A0A1V6LZK4"/>
<reference evidence="3 4" key="1">
    <citation type="journal article" date="2016" name="Genome Announc.">
        <title>Draft Genome Sequence of the Anaerobic Ammonium-Oxidizing Bacterium 'Candidatus Brocadia sp. 40'.</title>
        <authorList>
            <person name="Ali M."/>
            <person name="Haroon M.F."/>
            <person name="Narita Y."/>
            <person name="Zhang L."/>
            <person name="Rangel Shaw D."/>
            <person name="Okabe S."/>
            <person name="Saikaly P.E."/>
        </authorList>
    </citation>
    <scope>NUCLEOTIDE SEQUENCE [LARGE SCALE GENOMIC DNA]</scope>
    <source>
        <strain evidence="3 4">40</strain>
    </source>
</reference>